<dbReference type="AlphaFoldDB" id="A0AAN9BUZ9"/>
<dbReference type="GO" id="GO:0044599">
    <property type="term" value="C:AP-5 adaptor complex"/>
    <property type="evidence" value="ECO:0007669"/>
    <property type="project" value="InterPro"/>
</dbReference>
<keyword evidence="4" id="KW-1185">Reference proteome</keyword>
<evidence type="ECO:0000259" key="1">
    <source>
        <dbReference type="Pfam" id="PF14764"/>
    </source>
</evidence>
<feature type="domain" description="AP-5 complex subunit zeta-1 C-terminal TPR" evidence="2">
    <location>
        <begin position="77"/>
        <end position="423"/>
    </location>
</feature>
<name>A0AAN9BUZ9_9CAEN</name>
<reference evidence="3 4" key="1">
    <citation type="submission" date="2024-02" db="EMBL/GenBank/DDBJ databases">
        <title>Chromosome-scale genome assembly of the rough periwinkle Littorina saxatilis.</title>
        <authorList>
            <person name="De Jode A."/>
            <person name="Faria R."/>
            <person name="Formenti G."/>
            <person name="Sims Y."/>
            <person name="Smith T.P."/>
            <person name="Tracey A."/>
            <person name="Wood J.M.D."/>
            <person name="Zagrodzka Z.B."/>
            <person name="Johannesson K."/>
            <person name="Butlin R.K."/>
            <person name="Leder E.H."/>
        </authorList>
    </citation>
    <scope>NUCLEOTIDE SEQUENCE [LARGE SCALE GENOMIC DNA]</scope>
    <source>
        <strain evidence="3">Snail1</strain>
        <tissue evidence="3">Muscle</tissue>
    </source>
</reference>
<dbReference type="InterPro" id="IPR028222">
    <property type="entry name" value="AP5Z1"/>
</dbReference>
<dbReference type="PANTHER" id="PTHR46488">
    <property type="entry name" value="AP-5 COMPLEX SUBUNIT ZETA-1"/>
    <property type="match status" value="1"/>
</dbReference>
<evidence type="ECO:0000313" key="3">
    <source>
        <dbReference type="EMBL" id="KAK7113111.1"/>
    </source>
</evidence>
<feature type="domain" description="AP-5 complex subunit zeta-1 ARM repeats" evidence="1">
    <location>
        <begin position="6"/>
        <end position="65"/>
    </location>
</feature>
<dbReference type="InterPro" id="IPR055450">
    <property type="entry name" value="AP5Z1_ARM"/>
</dbReference>
<dbReference type="Pfam" id="PF14764">
    <property type="entry name" value="SPG48"/>
    <property type="match status" value="1"/>
</dbReference>
<comment type="caution">
    <text evidence="3">The sequence shown here is derived from an EMBL/GenBank/DDBJ whole genome shotgun (WGS) entry which is preliminary data.</text>
</comment>
<dbReference type="Pfam" id="PF25154">
    <property type="entry name" value="TPR_AP5Z1_C"/>
    <property type="match status" value="1"/>
</dbReference>
<protein>
    <submittedName>
        <fullName evidence="3">Uncharacterized protein</fullName>
    </submittedName>
</protein>
<proteinExistence type="predicted"/>
<dbReference type="PANTHER" id="PTHR46488:SF1">
    <property type="entry name" value="AP-5 COMPLEX SUBUNIT ZETA-1"/>
    <property type="match status" value="1"/>
</dbReference>
<dbReference type="InterPro" id="IPR056856">
    <property type="entry name" value="TPR_AP5Z1_C"/>
</dbReference>
<sequence length="428" mass="48359">MIHSVGASVVHDPQEVYNHFFGTVLSEQFRDPGLAFDAVVFMSNNLFTLCYSTNIFSHFFPNILKILAWHPRTYLKEFMDLLPAMMASATALEVFHTLLDLPCMTAALEVMDKARKQEPANNNQGIGMEPTSSLEAFHMPRFKPLFHFVCRTEGGQGDTINRLSSLHKVLEDVRNSARVFCSAQVVPVLIRRWFNVILEEADEEFAMQTLPAMLERSGLLFDLPEYKADIVMILGEQLLQLIGRYPVIMVEHVADITEFINITNNMRGRQNFYGNLVFCIGEYCSSLHAPGCTPELIAQYFDILEVVTYEICGNVLMEEEEVPTHPKIVCHLMSAMAKLSTRRQDLIPRAILCMTKVAKQHFALTEDPLAQEALVSCAQEHINLLKVPNFAVSVLNPPAEIYSGSWHRDGYSLPLILRGIQRVMTDSS</sequence>
<evidence type="ECO:0000313" key="4">
    <source>
        <dbReference type="Proteomes" id="UP001374579"/>
    </source>
</evidence>
<organism evidence="3 4">
    <name type="scientific">Littorina saxatilis</name>
    <dbReference type="NCBI Taxonomy" id="31220"/>
    <lineage>
        <taxon>Eukaryota</taxon>
        <taxon>Metazoa</taxon>
        <taxon>Spiralia</taxon>
        <taxon>Lophotrochozoa</taxon>
        <taxon>Mollusca</taxon>
        <taxon>Gastropoda</taxon>
        <taxon>Caenogastropoda</taxon>
        <taxon>Littorinimorpha</taxon>
        <taxon>Littorinoidea</taxon>
        <taxon>Littorinidae</taxon>
        <taxon>Littorina</taxon>
    </lineage>
</organism>
<evidence type="ECO:0000259" key="2">
    <source>
        <dbReference type="Pfam" id="PF25154"/>
    </source>
</evidence>
<gene>
    <name evidence="3" type="ORF">V1264_012460</name>
</gene>
<dbReference type="EMBL" id="JBAMIC010000002">
    <property type="protein sequence ID" value="KAK7113111.1"/>
    <property type="molecule type" value="Genomic_DNA"/>
</dbReference>
<dbReference type="Proteomes" id="UP001374579">
    <property type="component" value="Unassembled WGS sequence"/>
</dbReference>
<accession>A0AAN9BUZ9</accession>